<evidence type="ECO:0000313" key="3">
    <source>
        <dbReference type="Proteomes" id="UP000069241"/>
    </source>
</evidence>
<protein>
    <submittedName>
        <fullName evidence="2">Uncharacterized protein</fullName>
    </submittedName>
</protein>
<accession>A0A0X8JHV8</accession>
<dbReference type="Proteomes" id="UP000069241">
    <property type="component" value="Chromosome"/>
</dbReference>
<keyword evidence="1" id="KW-1133">Transmembrane helix</keyword>
<dbReference type="KEGG" id="dfi:AXF13_02620"/>
<dbReference type="AlphaFoldDB" id="A0A0X8JHV8"/>
<dbReference type="RefSeq" id="WP_008686172.1">
    <property type="nucleotide sequence ID" value="NZ_CP014229.1"/>
</dbReference>
<keyword evidence="3" id="KW-1185">Reference proteome</keyword>
<organism evidence="2 3">
    <name type="scientific">Desulfovibrio fairfieldensis</name>
    <dbReference type="NCBI Taxonomy" id="44742"/>
    <lineage>
        <taxon>Bacteria</taxon>
        <taxon>Pseudomonadati</taxon>
        <taxon>Thermodesulfobacteriota</taxon>
        <taxon>Desulfovibrionia</taxon>
        <taxon>Desulfovibrionales</taxon>
        <taxon>Desulfovibrionaceae</taxon>
        <taxon>Desulfovibrio</taxon>
    </lineage>
</organism>
<evidence type="ECO:0000313" key="2">
    <source>
        <dbReference type="EMBL" id="AMD89092.1"/>
    </source>
</evidence>
<keyword evidence="1" id="KW-0472">Membrane</keyword>
<keyword evidence="1" id="KW-0812">Transmembrane</keyword>
<dbReference type="STRING" id="44742.AXF13_02620"/>
<feature type="transmembrane region" description="Helical" evidence="1">
    <location>
        <begin position="12"/>
        <end position="30"/>
    </location>
</feature>
<evidence type="ECO:0000256" key="1">
    <source>
        <dbReference type="SAM" id="Phobius"/>
    </source>
</evidence>
<name>A0A0X8JHV8_9BACT</name>
<gene>
    <name evidence="2" type="ORF">AXF13_02620</name>
</gene>
<feature type="transmembrane region" description="Helical" evidence="1">
    <location>
        <begin position="42"/>
        <end position="62"/>
    </location>
</feature>
<reference evidence="3" key="1">
    <citation type="submission" date="2016-02" db="EMBL/GenBank/DDBJ databases">
        <authorList>
            <person name="Holder M.E."/>
            <person name="Ajami N.J."/>
            <person name="Petrosino J.F."/>
        </authorList>
    </citation>
    <scope>NUCLEOTIDE SEQUENCE [LARGE SCALE GENOMIC DNA]</scope>
    <source>
        <strain evidence="3">CCUG 45958</strain>
    </source>
</reference>
<proteinExistence type="predicted"/>
<dbReference type="EMBL" id="CP014229">
    <property type="protein sequence ID" value="AMD89092.1"/>
    <property type="molecule type" value="Genomic_DNA"/>
</dbReference>
<sequence length="104" mass="12105">MNSYKQSLYVGLIRVMANLLMLGAVFLSMYRASQWSSWPSEAVFCCWFFGITVPVWTGAFYLTRLIRRRFPAEHESLIELPRKGRQLVRWRVLEEAGGTCLLAR</sequence>